<dbReference type="RefSeq" id="WP_220782085.1">
    <property type="nucleotide sequence ID" value="NZ_BPEY01000062.1"/>
</dbReference>
<organism evidence="1 2">
    <name type="scientific">Shewanella sairae</name>
    <dbReference type="NCBI Taxonomy" id="190310"/>
    <lineage>
        <taxon>Bacteria</taxon>
        <taxon>Pseudomonadati</taxon>
        <taxon>Pseudomonadota</taxon>
        <taxon>Gammaproteobacteria</taxon>
        <taxon>Alteromonadales</taxon>
        <taxon>Shewanellaceae</taxon>
        <taxon>Shewanella</taxon>
    </lineage>
</organism>
<dbReference type="Pfam" id="PF19475">
    <property type="entry name" value="DUF6012"/>
    <property type="match status" value="1"/>
</dbReference>
<dbReference type="EMBL" id="BPEY01000062">
    <property type="protein sequence ID" value="GIU48836.1"/>
    <property type="molecule type" value="Genomic_DNA"/>
</dbReference>
<sequence length="193" mass="22469">MYIHITPRIYCDHSKLHQNCFKQIEIPELDIILTNKDNLTVKNPYPNKAYYVVCKRERKAIDGILIKTDKALTQFTVITKWSLAGKELIHTVNHIITDNDSGYDLLSDNTLIWNGLYGTEYENRKQPIHEKSDNLIQNCALFRTEQLNQYLNDDQTTNWESQEQTLYQPSLELSRLSSDFAKRTPSINTAFIA</sequence>
<gene>
    <name evidence="1" type="ORF">TUM4438_31110</name>
</gene>
<name>A0ABQ4PLM6_9GAMM</name>
<evidence type="ECO:0000313" key="2">
    <source>
        <dbReference type="Proteomes" id="UP000887104"/>
    </source>
</evidence>
<dbReference type="InterPro" id="IPR046054">
    <property type="entry name" value="DUF6012"/>
</dbReference>
<accession>A0ABQ4PLM6</accession>
<proteinExistence type="predicted"/>
<protein>
    <submittedName>
        <fullName evidence="1">Uncharacterized protein</fullName>
    </submittedName>
</protein>
<keyword evidence="2" id="KW-1185">Reference proteome</keyword>
<reference evidence="1" key="1">
    <citation type="submission" date="2021-05" db="EMBL/GenBank/DDBJ databases">
        <title>Molecular characterization for Shewanella algae harboring chromosomal blaOXA-55-like strains isolated from clinical and environment sample.</title>
        <authorList>
            <person name="Ohama Y."/>
            <person name="Aoki K."/>
            <person name="Harada S."/>
            <person name="Moriya K."/>
            <person name="Ishii Y."/>
            <person name="Tateda K."/>
        </authorList>
    </citation>
    <scope>NUCLEOTIDE SEQUENCE</scope>
    <source>
        <strain evidence="1">JCM 11563</strain>
    </source>
</reference>
<evidence type="ECO:0000313" key="1">
    <source>
        <dbReference type="EMBL" id="GIU48836.1"/>
    </source>
</evidence>
<comment type="caution">
    <text evidence="1">The sequence shown here is derived from an EMBL/GenBank/DDBJ whole genome shotgun (WGS) entry which is preliminary data.</text>
</comment>
<dbReference type="Proteomes" id="UP000887104">
    <property type="component" value="Unassembled WGS sequence"/>
</dbReference>